<accession>A0A832DS06</accession>
<sequence length="385" mass="42472">IAGTSYLLTRDLNRLTSTLIIDYHTGIHVSTPLSIMSHMALAAKHGILFKSGRHLEILHNVDTVVFDKTGTLTIGSPELTEIVTFDDRSEDEVLQIAASLEQRITHPIAKSIFSLAVRRGLEILPRKDSDYSIGMGIEGYINDKHYLLGSTRYMEKKNIKIPKKVKEIVDQLHAKGESVLYLVEKNKIIALLGISDPLKPESKYVVSQLHKMGREVILCTGDNDEAARRVAAQLGIRKFYARAFPDEKAKIIKSLKKQGRKVAFIGDGVNDAPALSVADIGISIRSGADIAIEVADVVINNDLFHLLDAIKISDLALKNVNQNFKINAISNTIGLVGSLLGWFSPVVSTLINNGTSVFLGFNAVKPFYKDYSKVLYSTKNQSQIF</sequence>
<proteinExistence type="predicted"/>
<evidence type="ECO:0000256" key="3">
    <source>
        <dbReference type="ARBA" id="ARBA00022967"/>
    </source>
</evidence>
<dbReference type="InterPro" id="IPR036412">
    <property type="entry name" value="HAD-like_sf"/>
</dbReference>
<dbReference type="PANTHER" id="PTHR43520:SF8">
    <property type="entry name" value="P-TYPE CU(+) TRANSPORTER"/>
    <property type="match status" value="1"/>
</dbReference>
<dbReference type="SFLD" id="SFLDG00002">
    <property type="entry name" value="C1.7:_P-type_atpase_like"/>
    <property type="match status" value="1"/>
</dbReference>
<dbReference type="InterPro" id="IPR023299">
    <property type="entry name" value="ATPase_P-typ_cyto_dom_N"/>
</dbReference>
<dbReference type="Proteomes" id="UP000885621">
    <property type="component" value="Unassembled WGS sequence"/>
</dbReference>
<dbReference type="SUPFAM" id="SSF56784">
    <property type="entry name" value="HAD-like"/>
    <property type="match status" value="1"/>
</dbReference>
<dbReference type="NCBIfam" id="TIGR01494">
    <property type="entry name" value="ATPase_P-type"/>
    <property type="match status" value="1"/>
</dbReference>
<dbReference type="GO" id="GO:0016887">
    <property type="term" value="F:ATP hydrolysis activity"/>
    <property type="evidence" value="ECO:0007669"/>
    <property type="project" value="InterPro"/>
</dbReference>
<dbReference type="Gene3D" id="3.40.1110.10">
    <property type="entry name" value="Calcium-transporting ATPase, cytoplasmic domain N"/>
    <property type="match status" value="1"/>
</dbReference>
<dbReference type="PANTHER" id="PTHR43520">
    <property type="entry name" value="ATP7, ISOFORM B"/>
    <property type="match status" value="1"/>
</dbReference>
<dbReference type="InterPro" id="IPR001757">
    <property type="entry name" value="P_typ_ATPase"/>
</dbReference>
<dbReference type="SFLD" id="SFLDS00003">
    <property type="entry name" value="Haloacid_Dehalogenase"/>
    <property type="match status" value="1"/>
</dbReference>
<comment type="subcellular location">
    <subcellularLocation>
        <location evidence="1">Membrane</location>
    </subcellularLocation>
</comment>
<dbReference type="AlphaFoldDB" id="A0A832DS06"/>
<evidence type="ECO:0000256" key="2">
    <source>
        <dbReference type="ARBA" id="ARBA00022692"/>
    </source>
</evidence>
<keyword evidence="5" id="KW-0472">Membrane</keyword>
<dbReference type="Pfam" id="PF00702">
    <property type="entry name" value="Hydrolase"/>
    <property type="match status" value="1"/>
</dbReference>
<organism evidence="6">
    <name type="scientific">Sulfurihydrogenibium azorense</name>
    <dbReference type="NCBI Taxonomy" id="309806"/>
    <lineage>
        <taxon>Bacteria</taxon>
        <taxon>Pseudomonadati</taxon>
        <taxon>Aquificota</taxon>
        <taxon>Aquificia</taxon>
        <taxon>Aquificales</taxon>
        <taxon>Hydrogenothermaceae</taxon>
        <taxon>Sulfurihydrogenibium</taxon>
    </lineage>
</organism>
<keyword evidence="3" id="KW-1278">Translocase</keyword>
<evidence type="ECO:0000256" key="5">
    <source>
        <dbReference type="ARBA" id="ARBA00023136"/>
    </source>
</evidence>
<gene>
    <name evidence="6" type="ORF">ENO34_03530</name>
</gene>
<name>A0A832DS06_9AQUI</name>
<dbReference type="InterPro" id="IPR018303">
    <property type="entry name" value="ATPase_P-typ_P_site"/>
</dbReference>
<keyword evidence="2" id="KW-0812">Transmembrane</keyword>
<evidence type="ECO:0000256" key="4">
    <source>
        <dbReference type="ARBA" id="ARBA00022989"/>
    </source>
</evidence>
<keyword evidence="4" id="KW-1133">Transmembrane helix</keyword>
<dbReference type="PRINTS" id="PR00119">
    <property type="entry name" value="CATATPASE"/>
</dbReference>
<dbReference type="PROSITE" id="PS00154">
    <property type="entry name" value="ATPASE_E1_E2"/>
    <property type="match status" value="1"/>
</dbReference>
<dbReference type="GO" id="GO:0016020">
    <property type="term" value="C:membrane"/>
    <property type="evidence" value="ECO:0007669"/>
    <property type="project" value="UniProtKB-SubCell"/>
</dbReference>
<dbReference type="EMBL" id="DSFC01000201">
    <property type="protein sequence ID" value="HEV09456.1"/>
    <property type="molecule type" value="Genomic_DNA"/>
</dbReference>
<keyword evidence="6" id="KW-0378">Hydrolase</keyword>
<evidence type="ECO:0000313" key="6">
    <source>
        <dbReference type="EMBL" id="HEV09456.1"/>
    </source>
</evidence>
<dbReference type="SFLD" id="SFLDF00027">
    <property type="entry name" value="p-type_atpase"/>
    <property type="match status" value="1"/>
</dbReference>
<reference evidence="6" key="1">
    <citation type="journal article" date="2020" name="mSystems">
        <title>Genome- and Community-Level Interaction Insights into Carbon Utilization and Element Cycling Functions of Hydrothermarchaeota in Hydrothermal Sediment.</title>
        <authorList>
            <person name="Zhou Z."/>
            <person name="Liu Y."/>
            <person name="Xu W."/>
            <person name="Pan J."/>
            <person name="Luo Z.H."/>
            <person name="Li M."/>
        </authorList>
    </citation>
    <scope>NUCLEOTIDE SEQUENCE [LARGE SCALE GENOMIC DNA]</scope>
    <source>
        <strain evidence="6">SpSt-1257</strain>
    </source>
</reference>
<evidence type="ECO:0000256" key="1">
    <source>
        <dbReference type="ARBA" id="ARBA00004370"/>
    </source>
</evidence>
<dbReference type="InterPro" id="IPR044492">
    <property type="entry name" value="P_typ_ATPase_HD_dom"/>
</dbReference>
<dbReference type="GO" id="GO:0005524">
    <property type="term" value="F:ATP binding"/>
    <property type="evidence" value="ECO:0007669"/>
    <property type="project" value="InterPro"/>
</dbReference>
<dbReference type="Gene3D" id="3.40.50.1000">
    <property type="entry name" value="HAD superfamily/HAD-like"/>
    <property type="match status" value="1"/>
</dbReference>
<feature type="non-terminal residue" evidence="6">
    <location>
        <position position="1"/>
    </location>
</feature>
<protein>
    <submittedName>
        <fullName evidence="6">HAD family hydrolase</fullName>
    </submittedName>
</protein>
<comment type="caution">
    <text evidence="6">The sequence shown here is derived from an EMBL/GenBank/DDBJ whole genome shotgun (WGS) entry which is preliminary data.</text>
</comment>
<dbReference type="GO" id="GO:0055070">
    <property type="term" value="P:copper ion homeostasis"/>
    <property type="evidence" value="ECO:0007669"/>
    <property type="project" value="TreeGrafter"/>
</dbReference>
<dbReference type="GO" id="GO:0043682">
    <property type="term" value="F:P-type divalent copper transporter activity"/>
    <property type="evidence" value="ECO:0007669"/>
    <property type="project" value="TreeGrafter"/>
</dbReference>
<dbReference type="InterPro" id="IPR023214">
    <property type="entry name" value="HAD_sf"/>
</dbReference>
<dbReference type="GO" id="GO:0005507">
    <property type="term" value="F:copper ion binding"/>
    <property type="evidence" value="ECO:0007669"/>
    <property type="project" value="TreeGrafter"/>
</dbReference>